<sequence length="135" mass="15322">MFTFMHHSDPTIPHYRDDAWSYVRGAAATVDRPLLGWMGQFFLHNISHDHVAHHFFSGAPFFNGPKITEALKTVLKDDYNYDSTPTLYAFYRSFTQCIFVEDEGDIVFYKNKTGVAARRVASDHGVNSEDAALIG</sequence>
<dbReference type="GO" id="GO:0016491">
    <property type="term" value="F:oxidoreductase activity"/>
    <property type="evidence" value="ECO:0007669"/>
    <property type="project" value="InterPro"/>
</dbReference>
<evidence type="ECO:0000313" key="1">
    <source>
        <dbReference type="EMBL" id="PPQ67237.1"/>
    </source>
</evidence>
<protein>
    <recommendedName>
        <fullName evidence="3">Fatty acid desaturase domain-containing protein</fullName>
    </recommendedName>
</protein>
<reference evidence="1 2" key="1">
    <citation type="journal article" date="2018" name="Evol. Lett.">
        <title>Horizontal gene cluster transfer increased hallucinogenic mushroom diversity.</title>
        <authorList>
            <person name="Reynolds H.T."/>
            <person name="Vijayakumar V."/>
            <person name="Gluck-Thaler E."/>
            <person name="Korotkin H.B."/>
            <person name="Matheny P.B."/>
            <person name="Slot J.C."/>
        </authorList>
    </citation>
    <scope>NUCLEOTIDE SEQUENCE [LARGE SCALE GENOMIC DNA]</scope>
    <source>
        <strain evidence="1 2">2629</strain>
    </source>
</reference>
<organism evidence="1 2">
    <name type="scientific">Panaeolus cyanescens</name>
    <dbReference type="NCBI Taxonomy" id="181874"/>
    <lineage>
        <taxon>Eukaryota</taxon>
        <taxon>Fungi</taxon>
        <taxon>Dikarya</taxon>
        <taxon>Basidiomycota</taxon>
        <taxon>Agaricomycotina</taxon>
        <taxon>Agaricomycetes</taxon>
        <taxon>Agaricomycetidae</taxon>
        <taxon>Agaricales</taxon>
        <taxon>Agaricineae</taxon>
        <taxon>Galeropsidaceae</taxon>
        <taxon>Panaeolus</taxon>
    </lineage>
</organism>
<accession>A0A409VLX8</accession>
<name>A0A409VLX8_9AGAR</name>
<dbReference type="InParanoid" id="A0A409VLX8"/>
<comment type="caution">
    <text evidence="1">The sequence shown here is derived from an EMBL/GenBank/DDBJ whole genome shotgun (WGS) entry which is preliminary data.</text>
</comment>
<dbReference type="Proteomes" id="UP000284842">
    <property type="component" value="Unassembled WGS sequence"/>
</dbReference>
<proteinExistence type="predicted"/>
<keyword evidence="2" id="KW-1185">Reference proteome</keyword>
<dbReference type="STRING" id="181874.A0A409VLX8"/>
<dbReference type="PANTHER" id="PTHR32100">
    <property type="entry name" value="OMEGA-6 FATTY ACID DESATURASE, CHLOROPLASTIC"/>
    <property type="match status" value="1"/>
</dbReference>
<gene>
    <name evidence="1" type="ORF">CVT24_011556</name>
</gene>
<dbReference type="EMBL" id="NHTK01006026">
    <property type="protein sequence ID" value="PPQ67237.1"/>
    <property type="molecule type" value="Genomic_DNA"/>
</dbReference>
<evidence type="ECO:0000313" key="2">
    <source>
        <dbReference type="Proteomes" id="UP000284842"/>
    </source>
</evidence>
<dbReference type="AlphaFoldDB" id="A0A409VLX8"/>
<evidence type="ECO:0008006" key="3">
    <source>
        <dbReference type="Google" id="ProtNLM"/>
    </source>
</evidence>
<dbReference type="OrthoDB" id="1461976at2759"/>
<dbReference type="InterPro" id="IPR012171">
    <property type="entry name" value="Fatty_acid_desaturase"/>
</dbReference>